<sequence>MATDIPDIGAPDPDVVVPFSQSTQALAEGDAWGVTYKACVATGKARLQQMREAARRNTTALATLAARNAEKENIFWKEYTTEPTTNAYSKDVLISRWTGTDNTNKYYENTPDPKRNRIYSWQNERAAGEPLQNSDIYFFQYKMACGEGNPLPSIEFVVRQSAGATNTAAVNDYMRLRDNSYTLPAKSWRPGDDDFYAMLGTTNATAPFWLVMDHGPELRIASIRRIDRDVRMAITYHFEQIA</sequence>
<proteinExistence type="predicted"/>
<gene>
    <name evidence="1" type="ORF">D7D52_11280</name>
</gene>
<accession>A0A386Z9M9</accession>
<dbReference type="EMBL" id="CP032568">
    <property type="protein sequence ID" value="AYF74350.1"/>
    <property type="molecule type" value="Genomic_DNA"/>
</dbReference>
<name>A0A386Z9M9_9NOCA</name>
<dbReference type="AlphaFoldDB" id="A0A386Z9M9"/>
<organism evidence="1 2">
    <name type="scientific">Nocardia yunnanensis</name>
    <dbReference type="NCBI Taxonomy" id="2382165"/>
    <lineage>
        <taxon>Bacteria</taxon>
        <taxon>Bacillati</taxon>
        <taxon>Actinomycetota</taxon>
        <taxon>Actinomycetes</taxon>
        <taxon>Mycobacteriales</taxon>
        <taxon>Nocardiaceae</taxon>
        <taxon>Nocardia</taxon>
    </lineage>
</organism>
<reference evidence="1 2" key="1">
    <citation type="submission" date="2018-09" db="EMBL/GenBank/DDBJ databases">
        <title>Nocardia yunnanensis sp. nov., an actinomycete isolated from a soil sample.</title>
        <authorList>
            <person name="Zhang J."/>
        </authorList>
    </citation>
    <scope>NUCLEOTIDE SEQUENCE [LARGE SCALE GENOMIC DNA]</scope>
    <source>
        <strain evidence="1 2">CFHS0054</strain>
    </source>
</reference>
<evidence type="ECO:0000313" key="2">
    <source>
        <dbReference type="Proteomes" id="UP000267164"/>
    </source>
</evidence>
<protein>
    <submittedName>
        <fullName evidence="1">Uncharacterized protein</fullName>
    </submittedName>
</protein>
<dbReference type="OrthoDB" id="3388830at2"/>
<evidence type="ECO:0000313" key="1">
    <source>
        <dbReference type="EMBL" id="AYF74350.1"/>
    </source>
</evidence>
<dbReference type="Proteomes" id="UP000267164">
    <property type="component" value="Chromosome"/>
</dbReference>
<keyword evidence="2" id="KW-1185">Reference proteome</keyword>
<dbReference type="KEGG" id="nyu:D7D52_11280"/>